<reference evidence="1" key="1">
    <citation type="journal article" date="2015" name="Nature">
        <title>Complex archaea that bridge the gap between prokaryotes and eukaryotes.</title>
        <authorList>
            <person name="Spang A."/>
            <person name="Saw J.H."/>
            <person name="Jorgensen S.L."/>
            <person name="Zaremba-Niedzwiedzka K."/>
            <person name="Martijn J."/>
            <person name="Lind A.E."/>
            <person name="van Eijk R."/>
            <person name="Schleper C."/>
            <person name="Guy L."/>
            <person name="Ettema T.J."/>
        </authorList>
    </citation>
    <scope>NUCLEOTIDE SEQUENCE</scope>
</reference>
<evidence type="ECO:0000313" key="1">
    <source>
        <dbReference type="EMBL" id="KKM72044.1"/>
    </source>
</evidence>
<accession>A0A0F9JQ91</accession>
<gene>
    <name evidence="1" type="ORF">LCGC14_1424450</name>
</gene>
<name>A0A0F9JQ91_9ZZZZ</name>
<organism evidence="1">
    <name type="scientific">marine sediment metagenome</name>
    <dbReference type="NCBI Taxonomy" id="412755"/>
    <lineage>
        <taxon>unclassified sequences</taxon>
        <taxon>metagenomes</taxon>
        <taxon>ecological metagenomes</taxon>
    </lineage>
</organism>
<sequence length="89" mass="9726">MALFDESDVVSLPTLDYFASVVKICNLPGEKGAALACRFGMALALRHPEYAQAYVQMTDTPDLDLFGAEARMLDGFVRLVPITAVTEKE</sequence>
<dbReference type="EMBL" id="LAZR01009535">
    <property type="protein sequence ID" value="KKM72044.1"/>
    <property type="molecule type" value="Genomic_DNA"/>
</dbReference>
<protein>
    <submittedName>
        <fullName evidence="1">Uncharacterized protein</fullName>
    </submittedName>
</protein>
<comment type="caution">
    <text evidence="1">The sequence shown here is derived from an EMBL/GenBank/DDBJ whole genome shotgun (WGS) entry which is preliminary data.</text>
</comment>
<proteinExistence type="predicted"/>
<dbReference type="AlphaFoldDB" id="A0A0F9JQ91"/>